<evidence type="ECO:0000313" key="3">
    <source>
        <dbReference type="EMBL" id="KAF2437251.1"/>
    </source>
</evidence>
<dbReference type="Pfam" id="PF20720">
    <property type="entry name" value="nSTAND3"/>
    <property type="match status" value="1"/>
</dbReference>
<name>A0A9P4P4F7_9PLEO</name>
<dbReference type="OrthoDB" id="659at2759"/>
<organism evidence="3 4">
    <name type="scientific">Karstenula rhodostoma CBS 690.94</name>
    <dbReference type="NCBI Taxonomy" id="1392251"/>
    <lineage>
        <taxon>Eukaryota</taxon>
        <taxon>Fungi</taxon>
        <taxon>Dikarya</taxon>
        <taxon>Ascomycota</taxon>
        <taxon>Pezizomycotina</taxon>
        <taxon>Dothideomycetes</taxon>
        <taxon>Pleosporomycetidae</taxon>
        <taxon>Pleosporales</taxon>
        <taxon>Massarineae</taxon>
        <taxon>Didymosphaeriaceae</taxon>
        <taxon>Karstenula</taxon>
    </lineage>
</organism>
<dbReference type="EMBL" id="MU001518">
    <property type="protein sequence ID" value="KAF2437251.1"/>
    <property type="molecule type" value="Genomic_DNA"/>
</dbReference>
<reference evidence="3" key="1">
    <citation type="journal article" date="2020" name="Stud. Mycol.">
        <title>101 Dothideomycetes genomes: a test case for predicting lifestyles and emergence of pathogens.</title>
        <authorList>
            <person name="Haridas S."/>
            <person name="Albert R."/>
            <person name="Binder M."/>
            <person name="Bloem J."/>
            <person name="Labutti K."/>
            <person name="Salamov A."/>
            <person name="Andreopoulos B."/>
            <person name="Baker S."/>
            <person name="Barry K."/>
            <person name="Bills G."/>
            <person name="Bluhm B."/>
            <person name="Cannon C."/>
            <person name="Castanera R."/>
            <person name="Culley D."/>
            <person name="Daum C."/>
            <person name="Ezra D."/>
            <person name="Gonzalez J."/>
            <person name="Henrissat B."/>
            <person name="Kuo A."/>
            <person name="Liang C."/>
            <person name="Lipzen A."/>
            <person name="Lutzoni F."/>
            <person name="Magnuson J."/>
            <person name="Mondo S."/>
            <person name="Nolan M."/>
            <person name="Ohm R."/>
            <person name="Pangilinan J."/>
            <person name="Park H.-J."/>
            <person name="Ramirez L."/>
            <person name="Alfaro M."/>
            <person name="Sun H."/>
            <person name="Tritt A."/>
            <person name="Yoshinaga Y."/>
            <person name="Zwiers L.-H."/>
            <person name="Turgeon B."/>
            <person name="Goodwin S."/>
            <person name="Spatafora J."/>
            <person name="Crous P."/>
            <person name="Grigoriev I."/>
        </authorList>
    </citation>
    <scope>NUCLEOTIDE SEQUENCE</scope>
    <source>
        <strain evidence="3">CBS 690.94</strain>
    </source>
</reference>
<dbReference type="InterPro" id="IPR051043">
    <property type="entry name" value="Sulfatase_Mod_Factor_Kinase"/>
</dbReference>
<feature type="domain" description="Sulfatase-modifying factor enzyme-like" evidence="1">
    <location>
        <begin position="557"/>
        <end position="801"/>
    </location>
</feature>
<keyword evidence="4" id="KW-1185">Reference proteome</keyword>
<dbReference type="GO" id="GO:0120147">
    <property type="term" value="F:formylglycine-generating oxidase activity"/>
    <property type="evidence" value="ECO:0007669"/>
    <property type="project" value="TreeGrafter"/>
</dbReference>
<dbReference type="Pfam" id="PF03781">
    <property type="entry name" value="FGE-sulfatase"/>
    <property type="match status" value="1"/>
</dbReference>
<dbReference type="PANTHER" id="PTHR23150:SF19">
    <property type="entry name" value="FORMYLGLYCINE-GENERATING ENZYME"/>
    <property type="match status" value="1"/>
</dbReference>
<comment type="caution">
    <text evidence="3">The sequence shown here is derived from an EMBL/GenBank/DDBJ whole genome shotgun (WGS) entry which is preliminary data.</text>
</comment>
<dbReference type="Proteomes" id="UP000799764">
    <property type="component" value="Unassembled WGS sequence"/>
</dbReference>
<dbReference type="InterPro" id="IPR016187">
    <property type="entry name" value="CTDL_fold"/>
</dbReference>
<sequence>MAKQWIDDNMLFASRHAVTNVHCPLELRANFRPVQVHGRTIPDTSDANCRQDVKLVLGPEQSSLLAGIGVAGAHYSGAMFPMAIVSACGLVRQRPQQRLVAANRDSLSIATRAKMVTETPKFEDHLRSTAVAFGNSPLLVLPNGATIDLATGYIPLLVNFTHEDKAAKGLRKRTANDKPQHPVYFSAIELVRDHQVLLLSGNSGSGKTTFGKYLCFGLATEKFNKARLVPRNDFGAILAEVWNARSVIPCYLEVNSLVQLRDVVDRSVPNLVEEARVELVIVIDVTLRVEDEVSALLTSLIDRVRGNNHAKIVLLGDTRASQCWKLPANVARYDLLPLLESQRRQALSHLLGIEESQVNIAIGQAAGNPAIFALSAEAGSYGNESIDSLEAWLSRHASGEEEMSKLVAQAFNQFQGSSSLPIPTWRVSSNDLPLAACSKAVQRLLAARQLAQTFPNIAVDLYHEDPYTWEPVIYSLLERLAQSVQRDTVIEGLVEGSSPSFERGALLVASSGILLPADIKSRIKATMLQIIRQAALPPAERRSAGRILSQLDDPRRLEELVEVKAGTSTLGCDMYTNSRPTGLITVGSYRIGVYPVVNRDYIQFVEETGRSWRSAEGRTEGRRNLPVTDVTWHDARAYCSWVTHRWQKAGKIQQDEHVRLPTEIEWERASRGDSRETRNDDPIWPWGSVWGDDTANFEETGFNEPCAVGLFPSGRSPYGCYDMTGQVWEWCSTLWGEDMSTPSFQYPYRSDDGREDEKAPDNIRRVLRGGCFSSGRLKVTSAYRGSLEPTGFWRGNGFRVVVARNED</sequence>
<evidence type="ECO:0000259" key="1">
    <source>
        <dbReference type="Pfam" id="PF03781"/>
    </source>
</evidence>
<protein>
    <submittedName>
        <fullName evidence="3">DUF323-domain-containing protein</fullName>
    </submittedName>
</protein>
<dbReference type="InterPro" id="IPR027417">
    <property type="entry name" value="P-loop_NTPase"/>
</dbReference>
<dbReference type="PANTHER" id="PTHR23150">
    <property type="entry name" value="SULFATASE MODIFYING FACTOR 1, 2"/>
    <property type="match status" value="1"/>
</dbReference>
<evidence type="ECO:0000259" key="2">
    <source>
        <dbReference type="Pfam" id="PF20720"/>
    </source>
</evidence>
<dbReference type="InterPro" id="IPR042095">
    <property type="entry name" value="SUMF_sf"/>
</dbReference>
<dbReference type="Gene3D" id="3.90.1580.10">
    <property type="entry name" value="paralog of FGE (formylglycine-generating enzyme)"/>
    <property type="match status" value="1"/>
</dbReference>
<dbReference type="SUPFAM" id="SSF52540">
    <property type="entry name" value="P-loop containing nucleoside triphosphate hydrolases"/>
    <property type="match status" value="1"/>
</dbReference>
<evidence type="ECO:0000313" key="4">
    <source>
        <dbReference type="Proteomes" id="UP000799764"/>
    </source>
</evidence>
<gene>
    <name evidence="3" type="ORF">P171DRAFT_506546</name>
</gene>
<proteinExistence type="predicted"/>
<dbReference type="InterPro" id="IPR049050">
    <property type="entry name" value="nSTAND3"/>
</dbReference>
<dbReference type="InterPro" id="IPR005532">
    <property type="entry name" value="SUMF_dom"/>
</dbReference>
<feature type="domain" description="Novel STAND NTPase 3" evidence="2">
    <location>
        <begin position="181"/>
        <end position="224"/>
    </location>
</feature>
<dbReference type="SUPFAM" id="SSF56436">
    <property type="entry name" value="C-type lectin-like"/>
    <property type="match status" value="1"/>
</dbReference>
<dbReference type="AlphaFoldDB" id="A0A9P4P4F7"/>
<accession>A0A9P4P4F7</accession>